<protein>
    <recommendedName>
        <fullName evidence="1">Exonuclease domain-containing protein</fullName>
    </recommendedName>
</protein>
<dbReference type="Gene3D" id="3.30.420.10">
    <property type="entry name" value="Ribonuclease H-like superfamily/Ribonuclease H"/>
    <property type="match status" value="1"/>
</dbReference>
<name>A0A7M7Q7N8_NASVI</name>
<dbReference type="RefSeq" id="XP_031783012.1">
    <property type="nucleotide sequence ID" value="XM_031927152.1"/>
</dbReference>
<feature type="domain" description="Exonuclease" evidence="1">
    <location>
        <begin position="395"/>
        <end position="573"/>
    </location>
</feature>
<sequence length="626" mass="70070">MVENDEAPNCKVEGSRIIDVKHMSEQMICTACKTPFLMQDIEQETKRGSIHTGIGETQANKFLNIMGFSGIDSKLFKKHERIIGPFIEYVAKESCLEAAEMERLLTLENIEELKKLFAKAMESDEALELVTKSSILKEANLQVGVFIGDNDSSCISSVQKASSHQVVKQSDMNHSVKGIGNILHEIYKEKASDPEKELTNEVIKHVQRCFSYVVQQNKGDIQKIKVAIENIPQHLFDHHEKCGNWCTGNQENVSGIRLSNPQLFEALKKIFVQLANTGEKFASAASSQANESLNNSIFAAAIAQKNCGIDYLRSTMILASIPWSKNVDTYIEKCDKQLLKRKEKSSQPQKEKDEGNTYQSNITLLESHTIQSVHEEQCLHVLPNDTISYGTDDLCIVFFDLETAGLKLSHEILQLSMKCGQFIFTSFITPTRSIAPATTKANGLNTVHKKLFQHGHEVITRASSVLFQKLLEYLLSLGKKCILVAHNCAFDSSCLILALQKLSLIDKFKEVVAGFSDTLSLFRKNYLKRQSGYKLTTLASEMMSLPCDGAHDASFDTSLLEKLTVAHLLASFGITEEMILETFKTKGKEQTEILLKGVNIEKPQIIKTKKMLISILDYLQGLQENL</sequence>
<dbReference type="InterPro" id="IPR012337">
    <property type="entry name" value="RNaseH-like_sf"/>
</dbReference>
<dbReference type="InterPro" id="IPR049012">
    <property type="entry name" value="Mutator_transp_dom"/>
</dbReference>
<dbReference type="InterPro" id="IPR054362">
    <property type="entry name" value="Exu_RNase_H-like"/>
</dbReference>
<dbReference type="OrthoDB" id="7697394at2759"/>
<accession>A0A7M7Q7N8</accession>
<dbReference type="Proteomes" id="UP000002358">
    <property type="component" value="Unassembled WGS sequence"/>
</dbReference>
<dbReference type="KEGG" id="nvi:103316775"/>
<evidence type="ECO:0000259" key="1">
    <source>
        <dbReference type="SMART" id="SM00479"/>
    </source>
</evidence>
<dbReference type="GeneID" id="103316775"/>
<keyword evidence="3" id="KW-1185">Reference proteome</keyword>
<evidence type="ECO:0000313" key="3">
    <source>
        <dbReference type="Proteomes" id="UP000002358"/>
    </source>
</evidence>
<dbReference type="SMART" id="SM00479">
    <property type="entry name" value="EXOIII"/>
    <property type="match status" value="1"/>
</dbReference>
<dbReference type="GO" id="GO:0003676">
    <property type="term" value="F:nucleic acid binding"/>
    <property type="evidence" value="ECO:0007669"/>
    <property type="project" value="InterPro"/>
</dbReference>
<dbReference type="Pfam" id="PF20700">
    <property type="entry name" value="Mutator"/>
    <property type="match status" value="2"/>
</dbReference>
<dbReference type="PANTHER" id="PTHR30231:SF41">
    <property type="entry name" value="DNA POLYMERASE III SUBUNIT EPSILON"/>
    <property type="match status" value="1"/>
</dbReference>
<dbReference type="GO" id="GO:0045004">
    <property type="term" value="P:DNA replication proofreading"/>
    <property type="evidence" value="ECO:0007669"/>
    <property type="project" value="TreeGrafter"/>
</dbReference>
<dbReference type="GO" id="GO:0008408">
    <property type="term" value="F:3'-5' exonuclease activity"/>
    <property type="evidence" value="ECO:0007669"/>
    <property type="project" value="TreeGrafter"/>
</dbReference>
<dbReference type="InterPro" id="IPR036397">
    <property type="entry name" value="RNaseH_sf"/>
</dbReference>
<dbReference type="InterPro" id="IPR013520">
    <property type="entry name" value="Ribonucl_H"/>
</dbReference>
<dbReference type="SMR" id="A0A7M7Q7N8"/>
<dbReference type="SUPFAM" id="SSF53098">
    <property type="entry name" value="Ribonuclease H-like"/>
    <property type="match status" value="1"/>
</dbReference>
<dbReference type="PANTHER" id="PTHR30231">
    <property type="entry name" value="DNA POLYMERASE III SUBUNIT EPSILON"/>
    <property type="match status" value="1"/>
</dbReference>
<dbReference type="InParanoid" id="A0A7M7Q7N8"/>
<organism evidence="2 3">
    <name type="scientific">Nasonia vitripennis</name>
    <name type="common">Parasitic wasp</name>
    <dbReference type="NCBI Taxonomy" id="7425"/>
    <lineage>
        <taxon>Eukaryota</taxon>
        <taxon>Metazoa</taxon>
        <taxon>Ecdysozoa</taxon>
        <taxon>Arthropoda</taxon>
        <taxon>Hexapoda</taxon>
        <taxon>Insecta</taxon>
        <taxon>Pterygota</taxon>
        <taxon>Neoptera</taxon>
        <taxon>Endopterygota</taxon>
        <taxon>Hymenoptera</taxon>
        <taxon>Apocrita</taxon>
        <taxon>Proctotrupomorpha</taxon>
        <taxon>Chalcidoidea</taxon>
        <taxon>Pteromalidae</taxon>
        <taxon>Pteromalinae</taxon>
        <taxon>Nasonia</taxon>
    </lineage>
</organism>
<proteinExistence type="predicted"/>
<dbReference type="CDD" id="cd06127">
    <property type="entry name" value="DEDDh"/>
    <property type="match status" value="1"/>
</dbReference>
<dbReference type="Pfam" id="PF22123">
    <property type="entry name" value="Exu_RNase_H_like"/>
    <property type="match status" value="1"/>
</dbReference>
<reference evidence="2" key="1">
    <citation type="submission" date="2021-01" db="UniProtKB">
        <authorList>
            <consortium name="EnsemblMetazoa"/>
        </authorList>
    </citation>
    <scope>IDENTIFICATION</scope>
</reference>
<dbReference type="AlphaFoldDB" id="A0A7M7Q7N8"/>
<dbReference type="EnsemblMetazoa" id="XM_031927152">
    <property type="protein sequence ID" value="XP_031783012"/>
    <property type="gene ID" value="LOC103316775"/>
</dbReference>
<dbReference type="GO" id="GO:0005829">
    <property type="term" value="C:cytosol"/>
    <property type="evidence" value="ECO:0007669"/>
    <property type="project" value="TreeGrafter"/>
</dbReference>
<evidence type="ECO:0000313" key="2">
    <source>
        <dbReference type="EnsemblMetazoa" id="XP_031783012"/>
    </source>
</evidence>